<evidence type="ECO:0000313" key="2">
    <source>
        <dbReference type="EMBL" id="KAK9730061.1"/>
    </source>
</evidence>
<proteinExistence type="predicted"/>
<evidence type="ECO:0000313" key="3">
    <source>
        <dbReference type="Proteomes" id="UP001458880"/>
    </source>
</evidence>
<feature type="domain" description="PiggyBac transposable element-derived protein" evidence="1">
    <location>
        <begin position="26"/>
        <end position="145"/>
    </location>
</feature>
<dbReference type="AlphaFoldDB" id="A0AAW1L8P0"/>
<name>A0AAW1L8P0_POPJA</name>
<gene>
    <name evidence="2" type="ORF">QE152_g15504</name>
</gene>
<dbReference type="PANTHER" id="PTHR47272">
    <property type="entry name" value="DDE_TNP_1_7 DOMAIN-CONTAINING PROTEIN"/>
    <property type="match status" value="1"/>
</dbReference>
<evidence type="ECO:0000259" key="1">
    <source>
        <dbReference type="Pfam" id="PF13843"/>
    </source>
</evidence>
<keyword evidence="3" id="KW-1185">Reference proteome</keyword>
<sequence>MGDITRNNSSEESRLDSGTSCGYRISQGGNVVLGLIGHAELAQGTRLYFDNLFTSLGLLAELCKRGIGATGTLRENRISQHMSLTPKNSFKKSKRGTSMTVSSDNMTAVRWNDNAVVTVLSNCATDEPFKTVQRYSRPKEKESMFKCLIQ</sequence>
<comment type="caution">
    <text evidence="2">The sequence shown here is derived from an EMBL/GenBank/DDBJ whole genome shotgun (WGS) entry which is preliminary data.</text>
</comment>
<dbReference type="Proteomes" id="UP001458880">
    <property type="component" value="Unassembled WGS sequence"/>
</dbReference>
<dbReference type="EMBL" id="JASPKY010000153">
    <property type="protein sequence ID" value="KAK9730061.1"/>
    <property type="molecule type" value="Genomic_DNA"/>
</dbReference>
<dbReference type="Pfam" id="PF13843">
    <property type="entry name" value="DDE_Tnp_1_7"/>
    <property type="match status" value="1"/>
</dbReference>
<reference evidence="2 3" key="1">
    <citation type="journal article" date="2024" name="BMC Genomics">
        <title>De novo assembly and annotation of Popillia japonica's genome with initial clues to its potential as an invasive pest.</title>
        <authorList>
            <person name="Cucini C."/>
            <person name="Boschi S."/>
            <person name="Funari R."/>
            <person name="Cardaioli E."/>
            <person name="Iannotti N."/>
            <person name="Marturano G."/>
            <person name="Paoli F."/>
            <person name="Bruttini M."/>
            <person name="Carapelli A."/>
            <person name="Frati F."/>
            <person name="Nardi F."/>
        </authorList>
    </citation>
    <scope>NUCLEOTIDE SEQUENCE [LARGE SCALE GENOMIC DNA]</scope>
    <source>
        <strain evidence="2">DMR45628</strain>
    </source>
</reference>
<accession>A0AAW1L8P0</accession>
<organism evidence="2 3">
    <name type="scientific">Popillia japonica</name>
    <name type="common">Japanese beetle</name>
    <dbReference type="NCBI Taxonomy" id="7064"/>
    <lineage>
        <taxon>Eukaryota</taxon>
        <taxon>Metazoa</taxon>
        <taxon>Ecdysozoa</taxon>
        <taxon>Arthropoda</taxon>
        <taxon>Hexapoda</taxon>
        <taxon>Insecta</taxon>
        <taxon>Pterygota</taxon>
        <taxon>Neoptera</taxon>
        <taxon>Endopterygota</taxon>
        <taxon>Coleoptera</taxon>
        <taxon>Polyphaga</taxon>
        <taxon>Scarabaeiformia</taxon>
        <taxon>Scarabaeidae</taxon>
        <taxon>Rutelinae</taxon>
        <taxon>Popillia</taxon>
    </lineage>
</organism>
<dbReference type="InterPro" id="IPR029526">
    <property type="entry name" value="PGBD"/>
</dbReference>
<protein>
    <submittedName>
        <fullName evidence="2">Transposase IS4</fullName>
    </submittedName>
</protein>